<dbReference type="CDD" id="cd00090">
    <property type="entry name" value="HTH_ARSR"/>
    <property type="match status" value="1"/>
</dbReference>
<dbReference type="EMBL" id="BMGI01000002">
    <property type="protein sequence ID" value="GGD33484.1"/>
    <property type="molecule type" value="Genomic_DNA"/>
</dbReference>
<dbReference type="InterPro" id="IPR036390">
    <property type="entry name" value="WH_DNA-bd_sf"/>
</dbReference>
<dbReference type="SUPFAM" id="SSF46785">
    <property type="entry name" value="Winged helix' DNA-binding domain"/>
    <property type="match status" value="1"/>
</dbReference>
<dbReference type="RefSeq" id="WP_229738155.1">
    <property type="nucleotide sequence ID" value="NZ_BMGI01000002.1"/>
</dbReference>
<evidence type="ECO:0000313" key="6">
    <source>
        <dbReference type="Proteomes" id="UP000617355"/>
    </source>
</evidence>
<gene>
    <name evidence="5" type="ORF">GCM10011358_16940</name>
</gene>
<dbReference type="SMART" id="SM00418">
    <property type="entry name" value="HTH_ARSR"/>
    <property type="match status" value="1"/>
</dbReference>
<keyword evidence="2" id="KW-0238">DNA-binding</keyword>
<dbReference type="Proteomes" id="UP000617355">
    <property type="component" value="Unassembled WGS sequence"/>
</dbReference>
<keyword evidence="3" id="KW-0804">Transcription</keyword>
<proteinExistence type="predicted"/>
<evidence type="ECO:0000256" key="1">
    <source>
        <dbReference type="ARBA" id="ARBA00023015"/>
    </source>
</evidence>
<keyword evidence="1" id="KW-0805">Transcription regulation</keyword>
<dbReference type="InterPro" id="IPR001845">
    <property type="entry name" value="HTH_ArsR_DNA-bd_dom"/>
</dbReference>
<comment type="caution">
    <text evidence="5">The sequence shown here is derived from an EMBL/GenBank/DDBJ whole genome shotgun (WGS) entry which is preliminary data.</text>
</comment>
<dbReference type="InterPro" id="IPR011991">
    <property type="entry name" value="ArsR-like_HTH"/>
</dbReference>
<name>A0ABQ1QNL6_9RHOB</name>
<reference evidence="6" key="1">
    <citation type="journal article" date="2019" name="Int. J. Syst. Evol. Microbiol.">
        <title>The Global Catalogue of Microorganisms (GCM) 10K type strain sequencing project: providing services to taxonomists for standard genome sequencing and annotation.</title>
        <authorList>
            <consortium name="The Broad Institute Genomics Platform"/>
            <consortium name="The Broad Institute Genome Sequencing Center for Infectious Disease"/>
            <person name="Wu L."/>
            <person name="Ma J."/>
        </authorList>
    </citation>
    <scope>NUCLEOTIDE SEQUENCE [LARGE SCALE GENOMIC DNA]</scope>
    <source>
        <strain evidence="6">CGMCC 1.12922</strain>
    </source>
</reference>
<keyword evidence="6" id="KW-1185">Reference proteome</keyword>
<dbReference type="InterPro" id="IPR051011">
    <property type="entry name" value="Metal_resp_trans_reg"/>
</dbReference>
<dbReference type="NCBIfam" id="NF033788">
    <property type="entry name" value="HTH_metalloreg"/>
    <property type="match status" value="1"/>
</dbReference>
<dbReference type="PANTHER" id="PTHR43132">
    <property type="entry name" value="ARSENICAL RESISTANCE OPERON REPRESSOR ARSR-RELATED"/>
    <property type="match status" value="1"/>
</dbReference>
<protein>
    <submittedName>
        <fullName evidence="5">Transcriptional regulator</fullName>
    </submittedName>
</protein>
<evidence type="ECO:0000259" key="4">
    <source>
        <dbReference type="PROSITE" id="PS50987"/>
    </source>
</evidence>
<feature type="domain" description="HTH arsR-type" evidence="4">
    <location>
        <begin position="24"/>
        <end position="117"/>
    </location>
</feature>
<dbReference type="Gene3D" id="1.10.10.10">
    <property type="entry name" value="Winged helix-like DNA-binding domain superfamily/Winged helix DNA-binding domain"/>
    <property type="match status" value="1"/>
</dbReference>
<evidence type="ECO:0000313" key="5">
    <source>
        <dbReference type="EMBL" id="GGD33484.1"/>
    </source>
</evidence>
<dbReference type="Pfam" id="PF01022">
    <property type="entry name" value="HTH_5"/>
    <property type="match status" value="1"/>
</dbReference>
<evidence type="ECO:0000256" key="3">
    <source>
        <dbReference type="ARBA" id="ARBA00023163"/>
    </source>
</evidence>
<sequence length="132" mass="14611">MNKVARMNAHVITEDMSAEDMDKMMSSACDASALLKAISHEGRLMILCALVTGEKSVTELEELLHARQAAVSQQLARLRMEGLVTPRREGKAIYYSLADERPKRILEVIYEMFCSVAPEGEGEVDDQPAARA</sequence>
<dbReference type="PANTHER" id="PTHR43132:SF2">
    <property type="entry name" value="ARSENICAL RESISTANCE OPERON REPRESSOR ARSR-RELATED"/>
    <property type="match status" value="1"/>
</dbReference>
<dbReference type="InterPro" id="IPR036388">
    <property type="entry name" value="WH-like_DNA-bd_sf"/>
</dbReference>
<dbReference type="PROSITE" id="PS50987">
    <property type="entry name" value="HTH_ARSR_2"/>
    <property type="match status" value="1"/>
</dbReference>
<dbReference type="PRINTS" id="PR00778">
    <property type="entry name" value="HTHARSR"/>
</dbReference>
<organism evidence="5 6">
    <name type="scientific">Sinisalibacter lacisalsi</name>
    <dbReference type="NCBI Taxonomy" id="1526570"/>
    <lineage>
        <taxon>Bacteria</taxon>
        <taxon>Pseudomonadati</taxon>
        <taxon>Pseudomonadota</taxon>
        <taxon>Alphaproteobacteria</taxon>
        <taxon>Rhodobacterales</taxon>
        <taxon>Roseobacteraceae</taxon>
        <taxon>Sinisalibacter</taxon>
    </lineage>
</organism>
<evidence type="ECO:0000256" key="2">
    <source>
        <dbReference type="ARBA" id="ARBA00023125"/>
    </source>
</evidence>
<accession>A0ABQ1QNL6</accession>